<dbReference type="Proteomes" id="UP000178367">
    <property type="component" value="Unassembled WGS sequence"/>
</dbReference>
<dbReference type="EMBL" id="MFGB01000005">
    <property type="protein sequence ID" value="OGF28002.1"/>
    <property type="molecule type" value="Genomic_DNA"/>
</dbReference>
<accession>A0A1F5SMS8</accession>
<comment type="caution">
    <text evidence="2">The sequence shown here is derived from an EMBL/GenBank/DDBJ whole genome shotgun (WGS) entry which is preliminary data.</text>
</comment>
<name>A0A1F5SMS8_9BACT</name>
<feature type="transmembrane region" description="Helical" evidence="1">
    <location>
        <begin position="12"/>
        <end position="29"/>
    </location>
</feature>
<keyword evidence="1" id="KW-0472">Membrane</keyword>
<feature type="transmembrane region" description="Helical" evidence="1">
    <location>
        <begin position="83"/>
        <end position="107"/>
    </location>
</feature>
<proteinExistence type="predicted"/>
<protein>
    <submittedName>
        <fullName evidence="2">Uncharacterized protein</fullName>
    </submittedName>
</protein>
<keyword evidence="1" id="KW-1133">Transmembrane helix</keyword>
<reference evidence="2 3" key="1">
    <citation type="journal article" date="2016" name="Nat. Commun.">
        <title>Thousands of microbial genomes shed light on interconnected biogeochemical processes in an aquifer system.</title>
        <authorList>
            <person name="Anantharaman K."/>
            <person name="Brown C.T."/>
            <person name="Hug L.A."/>
            <person name="Sharon I."/>
            <person name="Castelle C.J."/>
            <person name="Probst A.J."/>
            <person name="Thomas B.C."/>
            <person name="Singh A."/>
            <person name="Wilkins M.J."/>
            <person name="Karaoz U."/>
            <person name="Brodie E.L."/>
            <person name="Williams K.H."/>
            <person name="Hubbard S.S."/>
            <person name="Banfield J.F."/>
        </authorList>
    </citation>
    <scope>NUCLEOTIDE SEQUENCE [LARGE SCALE GENOMIC DNA]</scope>
</reference>
<dbReference type="AlphaFoldDB" id="A0A1F5SMS8"/>
<evidence type="ECO:0000256" key="1">
    <source>
        <dbReference type="SAM" id="Phobius"/>
    </source>
</evidence>
<evidence type="ECO:0000313" key="2">
    <source>
        <dbReference type="EMBL" id="OGF28002.1"/>
    </source>
</evidence>
<sequence>MYIMKNFLQNCLKSLVIAIPALTISLYAINHNQCVAGISFFVDICFLTLRQSLIYIWGTVIFFVVVYFFIFRKNSKHNKAKRNVVAIIFMILSLALAYVSFIGSIAIPEYIRQRKEQAKSIYMRGLLWKNGDIITISDIQKSNRYNNHGKVEYVDISFKVTSKTDTDARIILSLDDPPIGVGNFFEKYTIRASLNQTPQELVFPIRVNAVSPLQNKHFNGPIRIKVFFGDFSEEFKNNFQVDCVFAKYTNRDVHWEWARPLSLHWLYYYNPSLITQSYRLSDFIEEKPL</sequence>
<feature type="transmembrane region" description="Helical" evidence="1">
    <location>
        <begin position="49"/>
        <end position="71"/>
    </location>
</feature>
<dbReference type="STRING" id="1797994.A2227_05355"/>
<organism evidence="2 3">
    <name type="scientific">Candidatus Falkowbacteria bacterium RIFOXYA2_FULL_47_19</name>
    <dbReference type="NCBI Taxonomy" id="1797994"/>
    <lineage>
        <taxon>Bacteria</taxon>
        <taxon>Candidatus Falkowiibacteriota</taxon>
    </lineage>
</organism>
<evidence type="ECO:0000313" key="3">
    <source>
        <dbReference type="Proteomes" id="UP000178367"/>
    </source>
</evidence>
<keyword evidence="1" id="KW-0812">Transmembrane</keyword>
<gene>
    <name evidence="2" type="ORF">A2227_05355</name>
</gene>